<reference evidence="2 3" key="1">
    <citation type="journal article" date="2015" name="Genome Announc.">
        <title>Draft Genome Sequence of Cyanobacterium Hassallia byssoidea Strain VB512170, Isolated from Monuments in India.</title>
        <authorList>
            <person name="Singh D."/>
            <person name="Chandrababunaidu M.M."/>
            <person name="Panda A."/>
            <person name="Sen D."/>
            <person name="Bhattacharyya S."/>
            <person name="Adhikary S.P."/>
            <person name="Tripathy S."/>
        </authorList>
    </citation>
    <scope>NUCLEOTIDE SEQUENCE [LARGE SCALE GENOMIC DNA]</scope>
    <source>
        <strain evidence="2 3">VB512170</strain>
    </source>
</reference>
<evidence type="ECO:0000259" key="1">
    <source>
        <dbReference type="Pfam" id="PF14261"/>
    </source>
</evidence>
<proteinExistence type="predicted"/>
<dbReference type="Proteomes" id="UP000031549">
    <property type="component" value="Unassembled WGS sequence"/>
</dbReference>
<organism evidence="2 3">
    <name type="scientific">Hassallia byssoidea VB512170</name>
    <dbReference type="NCBI Taxonomy" id="1304833"/>
    <lineage>
        <taxon>Bacteria</taxon>
        <taxon>Bacillati</taxon>
        <taxon>Cyanobacteriota</taxon>
        <taxon>Cyanophyceae</taxon>
        <taxon>Nostocales</taxon>
        <taxon>Tolypothrichaceae</taxon>
        <taxon>Hassallia</taxon>
    </lineage>
</organism>
<keyword evidence="3" id="KW-1185">Reference proteome</keyword>
<dbReference type="PANTHER" id="PTHR35586:SF1">
    <property type="entry name" value="SLL1691 PROTEIN"/>
    <property type="match status" value="1"/>
</dbReference>
<protein>
    <submittedName>
        <fullName evidence="2">DUF4351 domain-containing protein</fullName>
    </submittedName>
</protein>
<dbReference type="InterPro" id="IPR025587">
    <property type="entry name" value="DUF4351"/>
</dbReference>
<dbReference type="EMBL" id="JTCM02000001">
    <property type="protein sequence ID" value="NEU71017.1"/>
    <property type="molecule type" value="Genomic_DNA"/>
</dbReference>
<dbReference type="RefSeq" id="WP_039753092.1">
    <property type="nucleotide sequence ID" value="NZ_JTCM02000001.1"/>
</dbReference>
<evidence type="ECO:0000313" key="2">
    <source>
        <dbReference type="EMBL" id="NEU71017.1"/>
    </source>
</evidence>
<comment type="caution">
    <text evidence="2">The sequence shown here is derived from an EMBL/GenBank/DDBJ whole genome shotgun (WGS) entry which is preliminary data.</text>
</comment>
<dbReference type="AlphaFoldDB" id="A0A846GY70"/>
<dbReference type="PANTHER" id="PTHR35586">
    <property type="entry name" value="SLL1691 PROTEIN"/>
    <property type="match status" value="1"/>
</dbReference>
<dbReference type="Pfam" id="PF14261">
    <property type="entry name" value="DUF4351"/>
    <property type="match status" value="1"/>
</dbReference>
<accession>A0A846GY70</accession>
<name>A0A846GY70_9CYAN</name>
<evidence type="ECO:0000313" key="3">
    <source>
        <dbReference type="Proteomes" id="UP000031549"/>
    </source>
</evidence>
<gene>
    <name evidence="2" type="ORF">PI95_000100</name>
</gene>
<sequence length="298" mass="35322">MTEQIDHDQLFKKLLSTFFFEFIELFLPEVADYLEREPVTFLQQEYFTDIITGERKILDLLALVRFRGQETCFIIHVENQSSSEANFTRRMFFYFAKLHQEHLLPIYPVVVFSFDEPKREEKKQYQVEFPNLKVLEFNFTAIQLNQLNWRDFLQQQNPVAAALMAKMQIAPKDRPRVKAECLRLLATLRLDPARTQLISGFVDTYLRLNATEERVFQSELDTMGLKEEEQVMQIVTSWMEQEAQKLVLRQLNRRVGTLEPSLEERIRELPLDRLEALGEDLLDFSDMSDLVNWLEQAK</sequence>
<feature type="domain" description="DUF4351" evidence="1">
    <location>
        <begin position="239"/>
        <end position="294"/>
    </location>
</feature>